<evidence type="ECO:0000313" key="4">
    <source>
        <dbReference type="EMBL" id="TBO40746.1"/>
    </source>
</evidence>
<dbReference type="GO" id="GO:0016989">
    <property type="term" value="F:sigma factor antagonist activity"/>
    <property type="evidence" value="ECO:0007669"/>
    <property type="project" value="TreeGrafter"/>
</dbReference>
<dbReference type="PANTHER" id="PTHR30273:SF2">
    <property type="entry name" value="PROTEIN FECR"/>
    <property type="match status" value="1"/>
</dbReference>
<dbReference type="InterPro" id="IPR012373">
    <property type="entry name" value="Ferrdict_sens_TM"/>
</dbReference>
<proteinExistence type="predicted"/>
<dbReference type="Pfam" id="PF04773">
    <property type="entry name" value="FecR"/>
    <property type="match status" value="1"/>
</dbReference>
<keyword evidence="5" id="KW-1185">Reference proteome</keyword>
<dbReference type="InterPro" id="IPR006860">
    <property type="entry name" value="FecR"/>
</dbReference>
<dbReference type="PIRSF" id="PIRSF018266">
    <property type="entry name" value="FecR"/>
    <property type="match status" value="1"/>
</dbReference>
<dbReference type="InterPro" id="IPR032508">
    <property type="entry name" value="FecR_C"/>
</dbReference>
<protein>
    <submittedName>
        <fullName evidence="4">DUF4974 domain-containing protein</fullName>
    </submittedName>
</protein>
<gene>
    <name evidence="4" type="ORF">EYS08_17475</name>
</gene>
<feature type="domain" description="Protein FecR C-terminal" evidence="3">
    <location>
        <begin position="263"/>
        <end position="330"/>
    </location>
</feature>
<dbReference type="PANTHER" id="PTHR30273">
    <property type="entry name" value="PERIPLASMIC SIGNAL SENSOR AND SIGMA FACTOR ACTIVATOR FECR-RELATED"/>
    <property type="match status" value="1"/>
</dbReference>
<evidence type="ECO:0000313" key="5">
    <source>
        <dbReference type="Proteomes" id="UP000291819"/>
    </source>
</evidence>
<feature type="transmembrane region" description="Helical" evidence="1">
    <location>
        <begin position="84"/>
        <end position="104"/>
    </location>
</feature>
<keyword evidence="1" id="KW-1133">Transmembrane helix</keyword>
<dbReference type="OrthoDB" id="1119382at2"/>
<dbReference type="Pfam" id="PF16344">
    <property type="entry name" value="FecR_C"/>
    <property type="match status" value="1"/>
</dbReference>
<keyword evidence="1" id="KW-0472">Membrane</keyword>
<dbReference type="RefSeq" id="WP_131031243.1">
    <property type="nucleotide sequence ID" value="NZ_SIXF01000019.1"/>
</dbReference>
<sequence length="340" mass="38580">MKENIKILFGHYLAGKTNPEQEKILMEYLADPANADSEFHDVMEKAWTKQRGETDYSLAAVQGLAQIWNKVEERQPKSRSLFPLLKYAAAIVVIISASLGWYAYKKTQQPLQTTIALISKTTQKGEKVKLVLPDSSIVYLGAGSKLTWPSHFVKGGLRKIQLDGEAFFEVKRDTTSPFIVHSGQMQTQVLGTSFNIYAYPKDRTFSVAVRTGKVKVSENSQGKLKELSLLTPGMKILYHLKERNYTVHTERVTEVNAWIKNSFAFKDVTLPNMLKSLERYYNVHIELKSNKLNQCRFNATFSNKSISNVMEELHVMSGKHLKYKIDTGTKTITVWGEGCQ</sequence>
<evidence type="ECO:0000256" key="1">
    <source>
        <dbReference type="SAM" id="Phobius"/>
    </source>
</evidence>
<evidence type="ECO:0000259" key="3">
    <source>
        <dbReference type="Pfam" id="PF16344"/>
    </source>
</evidence>
<dbReference type="Proteomes" id="UP000291819">
    <property type="component" value="Unassembled WGS sequence"/>
</dbReference>
<dbReference type="EMBL" id="SIXF01000019">
    <property type="protein sequence ID" value="TBO40746.1"/>
    <property type="molecule type" value="Genomic_DNA"/>
</dbReference>
<reference evidence="4 5" key="1">
    <citation type="submission" date="2019-02" db="EMBL/GenBank/DDBJ databases">
        <title>Pedobacter kyonggii whole genome sequence analysis.</title>
        <authorList>
            <person name="Dahal R.H."/>
        </authorList>
    </citation>
    <scope>NUCLEOTIDE SEQUENCE [LARGE SCALE GENOMIC DNA]</scope>
    <source>
        <strain evidence="4 5">K-4-11-1</strain>
    </source>
</reference>
<dbReference type="Gene3D" id="3.55.50.30">
    <property type="match status" value="1"/>
</dbReference>
<comment type="caution">
    <text evidence="4">The sequence shown here is derived from an EMBL/GenBank/DDBJ whole genome shotgun (WGS) entry which is preliminary data.</text>
</comment>
<dbReference type="Gene3D" id="2.60.120.1440">
    <property type="match status" value="1"/>
</dbReference>
<feature type="domain" description="FecR protein" evidence="2">
    <location>
        <begin position="121"/>
        <end position="215"/>
    </location>
</feature>
<accession>A0A4Q9H9Y1</accession>
<name>A0A4Q9H9Y1_9SPHI</name>
<organism evidence="4 5">
    <name type="scientific">Pedobacter kyonggii</name>
    <dbReference type="NCBI Taxonomy" id="1926871"/>
    <lineage>
        <taxon>Bacteria</taxon>
        <taxon>Pseudomonadati</taxon>
        <taxon>Bacteroidota</taxon>
        <taxon>Sphingobacteriia</taxon>
        <taxon>Sphingobacteriales</taxon>
        <taxon>Sphingobacteriaceae</taxon>
        <taxon>Pedobacter</taxon>
    </lineage>
</organism>
<evidence type="ECO:0000259" key="2">
    <source>
        <dbReference type="Pfam" id="PF04773"/>
    </source>
</evidence>
<keyword evidence="1" id="KW-0812">Transmembrane</keyword>
<dbReference type="AlphaFoldDB" id="A0A4Q9H9Y1"/>